<dbReference type="EMBL" id="RPFL01000021">
    <property type="protein sequence ID" value="RPD86137.1"/>
    <property type="molecule type" value="Genomic_DNA"/>
</dbReference>
<organism evidence="1 2">
    <name type="scientific">Neisseria weixii</name>
    <dbReference type="NCBI Taxonomy" id="1853276"/>
    <lineage>
        <taxon>Bacteria</taxon>
        <taxon>Pseudomonadati</taxon>
        <taxon>Pseudomonadota</taxon>
        <taxon>Betaproteobacteria</taxon>
        <taxon>Neisseriales</taxon>
        <taxon>Neisseriaceae</taxon>
        <taxon>Neisseria</taxon>
    </lineage>
</organism>
<dbReference type="AlphaFoldDB" id="A0A3N4MWH2"/>
<dbReference type="Proteomes" id="UP000272412">
    <property type="component" value="Unassembled WGS sequence"/>
</dbReference>
<evidence type="ECO:0008006" key="3">
    <source>
        <dbReference type="Google" id="ProtNLM"/>
    </source>
</evidence>
<dbReference type="OrthoDB" id="8617598at2"/>
<evidence type="ECO:0000313" key="2">
    <source>
        <dbReference type="Proteomes" id="UP000272412"/>
    </source>
</evidence>
<comment type="caution">
    <text evidence="1">The sequence shown here is derived from an EMBL/GenBank/DDBJ whole genome shotgun (WGS) entry which is preliminary data.</text>
</comment>
<sequence>MIFVLSGEGPTDLGKNILGKDGIEFVPGPVTYFVDGLYREKYQYSLLESNPEQFCLISESDLSRFAKSEKGQNRRNILIPGIKNHHLKPHGFMARALGWKAEKIKEDTGEECVIPVFFRDIDSNDEKDYQEKLISIDTGFAAAGFPNRGVAILAKPKSEAWLLCLADHYQNGHLYENGPANDASPNSLKSQLAKKINPDGENPLLSAEQLCSFVKGIEQIDFDRMCEQLSSFAQFVHRFQKAINAEQD</sequence>
<protein>
    <recommendedName>
        <fullName evidence="3">DUF4276 family protein</fullName>
    </recommendedName>
</protein>
<evidence type="ECO:0000313" key="1">
    <source>
        <dbReference type="EMBL" id="RPD86137.1"/>
    </source>
</evidence>
<reference evidence="1 2" key="1">
    <citation type="submission" date="2018-11" db="EMBL/GenBank/DDBJ databases">
        <title>Neisseria weixii sp. nov. isolated from the rectal contents of plateau pika (Ochotona cruzoniae).</title>
        <authorList>
            <person name="Zhang G."/>
        </authorList>
    </citation>
    <scope>NUCLEOTIDE SEQUENCE [LARGE SCALE GENOMIC DNA]</scope>
    <source>
        <strain evidence="1 2">10009</strain>
    </source>
</reference>
<proteinExistence type="predicted"/>
<keyword evidence="2" id="KW-1185">Reference proteome</keyword>
<name>A0A3N4MWH2_9NEIS</name>
<gene>
    <name evidence="1" type="ORF">EGK74_08580</name>
</gene>
<accession>A0A3N4MWH2</accession>
<dbReference type="RefSeq" id="WP_123804473.1">
    <property type="nucleotide sequence ID" value="NZ_RPFL01000021.1"/>
</dbReference>